<organism evidence="1 2">
    <name type="scientific">Dallia pectoralis</name>
    <name type="common">Alaska blackfish</name>
    <dbReference type="NCBI Taxonomy" id="75939"/>
    <lineage>
        <taxon>Eukaryota</taxon>
        <taxon>Metazoa</taxon>
        <taxon>Chordata</taxon>
        <taxon>Craniata</taxon>
        <taxon>Vertebrata</taxon>
        <taxon>Euteleostomi</taxon>
        <taxon>Actinopterygii</taxon>
        <taxon>Neopterygii</taxon>
        <taxon>Teleostei</taxon>
        <taxon>Protacanthopterygii</taxon>
        <taxon>Esociformes</taxon>
        <taxon>Umbridae</taxon>
        <taxon>Dallia</taxon>
    </lineage>
</organism>
<sequence>MPALSDLDEYIKLYFRLSFSNKEILAILAHHSQIVISVRTLKRICRRLGLFRRKNQSDLDEVLTFVQQQVMTNGQMQGYRWLHLRAVQQGFVVSQDTIRRIIKLVDPHGVEVRRARRLRRRQYSCRGPNALWHMDGYDKLKPYGIAIHGCIDGFSRNVLWMEANTTNSDPKVVASYFIKTVSNILGCPERIRADRGTENGCVEEMQIFLRRNHPDSFAGDRSFLYGRSTANQCIEAWWGTLRKQSAQFWMNLFQTFQDDGHFTGDFLDKSLIQFCFLNLVQDELDEVVNTWNSHKIRPRSSDEASSGRPFVMYSFPELHSAEDRLKPIDMEEVTLCMEECTPKGRFPCDETVFELCCLLMEEKGWDAPADPLDSADLYIMLREEIQNIL</sequence>
<comment type="caution">
    <text evidence="1">The sequence shown here is derived from an EMBL/GenBank/DDBJ whole genome shotgun (WGS) entry which is preliminary data.</text>
</comment>
<keyword evidence="2" id="KW-1185">Reference proteome</keyword>
<dbReference type="Proteomes" id="UP001157502">
    <property type="component" value="Chromosome 8"/>
</dbReference>
<reference evidence="1" key="1">
    <citation type="submission" date="2021-05" db="EMBL/GenBank/DDBJ databases">
        <authorList>
            <person name="Pan Q."/>
            <person name="Jouanno E."/>
            <person name="Zahm M."/>
            <person name="Klopp C."/>
            <person name="Cabau C."/>
            <person name="Louis A."/>
            <person name="Berthelot C."/>
            <person name="Parey E."/>
            <person name="Roest Crollius H."/>
            <person name="Montfort J."/>
            <person name="Robinson-Rechavi M."/>
            <person name="Bouchez O."/>
            <person name="Lampietro C."/>
            <person name="Lopez Roques C."/>
            <person name="Donnadieu C."/>
            <person name="Postlethwait J."/>
            <person name="Bobe J."/>
            <person name="Dillon D."/>
            <person name="Chandos A."/>
            <person name="von Hippel F."/>
            <person name="Guiguen Y."/>
        </authorList>
    </citation>
    <scope>NUCLEOTIDE SEQUENCE</scope>
    <source>
        <strain evidence="1">YG-Jan2019</strain>
    </source>
</reference>
<protein>
    <submittedName>
        <fullName evidence="1">Uncharacterized protein</fullName>
    </submittedName>
</protein>
<name>A0ACC2GWA5_DALPE</name>
<evidence type="ECO:0000313" key="1">
    <source>
        <dbReference type="EMBL" id="KAJ8007782.1"/>
    </source>
</evidence>
<gene>
    <name evidence="1" type="ORF">DPEC_G00097770</name>
</gene>
<accession>A0ACC2GWA5</accession>
<proteinExistence type="predicted"/>
<dbReference type="EMBL" id="CM055735">
    <property type="protein sequence ID" value="KAJ8007782.1"/>
    <property type="molecule type" value="Genomic_DNA"/>
</dbReference>
<evidence type="ECO:0000313" key="2">
    <source>
        <dbReference type="Proteomes" id="UP001157502"/>
    </source>
</evidence>